<dbReference type="EMBL" id="CADCUC010000398">
    <property type="protein sequence ID" value="CAA9342758.1"/>
    <property type="molecule type" value="Genomic_DNA"/>
</dbReference>
<feature type="compositionally biased region" description="Low complexity" evidence="1">
    <location>
        <begin position="156"/>
        <end position="168"/>
    </location>
</feature>
<proteinExistence type="predicted"/>
<feature type="region of interest" description="Disordered" evidence="1">
    <location>
        <begin position="319"/>
        <end position="438"/>
    </location>
</feature>
<feature type="compositionally biased region" description="Low complexity" evidence="1">
    <location>
        <begin position="422"/>
        <end position="438"/>
    </location>
</feature>
<feature type="non-terminal residue" evidence="2">
    <location>
        <position position="478"/>
    </location>
</feature>
<accession>A0A6J4LVI9</accession>
<feature type="compositionally biased region" description="Basic and acidic residues" evidence="1">
    <location>
        <begin position="139"/>
        <end position="152"/>
    </location>
</feature>
<feature type="compositionally biased region" description="Low complexity" evidence="1">
    <location>
        <begin position="126"/>
        <end position="138"/>
    </location>
</feature>
<feature type="compositionally biased region" description="Basic and acidic residues" evidence="1">
    <location>
        <begin position="372"/>
        <end position="388"/>
    </location>
</feature>
<dbReference type="AlphaFoldDB" id="A0A6J4LVI9"/>
<evidence type="ECO:0000256" key="1">
    <source>
        <dbReference type="SAM" id="MobiDB-lite"/>
    </source>
</evidence>
<gene>
    <name evidence="2" type="ORF">AVDCRST_MAG90-2038</name>
</gene>
<feature type="compositionally biased region" description="Basic residues" evidence="1">
    <location>
        <begin position="85"/>
        <end position="96"/>
    </location>
</feature>
<feature type="region of interest" description="Disordered" evidence="1">
    <location>
        <begin position="19"/>
        <end position="223"/>
    </location>
</feature>
<reference evidence="2" key="1">
    <citation type="submission" date="2020-02" db="EMBL/GenBank/DDBJ databases">
        <authorList>
            <person name="Meier V. D."/>
        </authorList>
    </citation>
    <scope>NUCLEOTIDE SEQUENCE</scope>
    <source>
        <strain evidence="2">AVDCRST_MAG90</strain>
    </source>
</reference>
<feature type="region of interest" description="Disordered" evidence="1">
    <location>
        <begin position="254"/>
        <end position="281"/>
    </location>
</feature>
<organism evidence="2">
    <name type="scientific">uncultured Microvirga sp</name>
    <dbReference type="NCBI Taxonomy" id="412392"/>
    <lineage>
        <taxon>Bacteria</taxon>
        <taxon>Pseudomonadati</taxon>
        <taxon>Pseudomonadota</taxon>
        <taxon>Alphaproteobacteria</taxon>
        <taxon>Hyphomicrobiales</taxon>
        <taxon>Methylobacteriaceae</taxon>
        <taxon>Microvirga</taxon>
        <taxon>environmental samples</taxon>
    </lineage>
</organism>
<evidence type="ECO:0000313" key="2">
    <source>
        <dbReference type="EMBL" id="CAA9342758.1"/>
    </source>
</evidence>
<feature type="compositionally biased region" description="Basic residues" evidence="1">
    <location>
        <begin position="346"/>
        <end position="365"/>
    </location>
</feature>
<sequence>DHHPHLRGQRRAEFCHRALGGQVSGAGGIRPLRPRHGGRGRGQHRALRVAAARRDPVLLGPRPGRGPGGQGDPRIGLRGPGARTRGARHRRRRERGRSRDAGRAFRRGRGRGAGARALRLPRRARPLALPRPRLCGPRRGQERRSARPDGRRRVLAARPGAGARRPGAGLRGRGPSGATPASRPRDRPASSPQGSRGELRPLRAAARRRQCALPAHPAREPGLDRGARRLWRGRIFFACGRYRPAALHARRLGARHSPVPDRGAHRPRTRAGRGRGADRPELRARLDAAPPFRGRFLARPAGARGLDRAPGLSRGFRRLHQLPHPDLPGLRADPVCAEPPVPAPSPHRRGGAGRGRGGRARRRAHAGAARADGTDRRRGGAARRDARRAWRRGHPGASPDARRLSLARPRPRGAGDRRHDPGAAAAARPRACPRAAGPRRAWRGDLWRLRRGVRHCRAAQPGAGALAKAAGSGRARRV</sequence>
<feature type="non-terminal residue" evidence="2">
    <location>
        <position position="1"/>
    </location>
</feature>
<feature type="compositionally biased region" description="Basic residues" evidence="1">
    <location>
        <begin position="32"/>
        <end position="47"/>
    </location>
</feature>
<feature type="compositionally biased region" description="Low complexity" evidence="1">
    <location>
        <begin position="72"/>
        <end position="84"/>
    </location>
</feature>
<name>A0A6J4LVI9_9HYPH</name>
<protein>
    <submittedName>
        <fullName evidence="2">Uncharacterized protein</fullName>
    </submittedName>
</protein>